<dbReference type="RefSeq" id="WP_102114699.1">
    <property type="nucleotide sequence ID" value="NZ_BMGN01000001.1"/>
</dbReference>
<reference evidence="1 2" key="1">
    <citation type="submission" date="2017-12" db="EMBL/GenBank/DDBJ databases">
        <title>Genomes of bacteria within cyanobacterial aggregates.</title>
        <authorList>
            <person name="Cai H."/>
        </authorList>
    </citation>
    <scope>NUCLEOTIDE SEQUENCE [LARGE SCALE GENOMIC DNA]</scope>
    <source>
        <strain evidence="1 2">TH16</strain>
        <plasmid evidence="1 2">unnamed1</plasmid>
    </source>
</reference>
<accession>A0A2K9NJB8</accession>
<protein>
    <submittedName>
        <fullName evidence="1">Uncharacterized protein</fullName>
    </submittedName>
</protein>
<dbReference type="KEGG" id="ncb:C0V82_22585"/>
<dbReference type="InterPro" id="IPR029787">
    <property type="entry name" value="Nucleotide_cyclase"/>
</dbReference>
<dbReference type="PANTHER" id="PTHR44757">
    <property type="entry name" value="DIGUANYLATE CYCLASE DGCP"/>
    <property type="match status" value="1"/>
</dbReference>
<dbReference type="InterPro" id="IPR052155">
    <property type="entry name" value="Biofilm_reg_signaling"/>
</dbReference>
<dbReference type="InterPro" id="IPR043128">
    <property type="entry name" value="Rev_trsase/Diguanyl_cyclase"/>
</dbReference>
<keyword evidence="2" id="KW-1185">Reference proteome</keyword>
<dbReference type="OrthoDB" id="8477659at2"/>
<dbReference type="InterPro" id="IPR000160">
    <property type="entry name" value="GGDEF_dom"/>
</dbReference>
<dbReference type="SMART" id="SM00267">
    <property type="entry name" value="GGDEF"/>
    <property type="match status" value="1"/>
</dbReference>
<dbReference type="AlphaFoldDB" id="A0A2K9NJB8"/>
<geneLocation type="plasmid" evidence="1 2">
    <name>unnamed1</name>
</geneLocation>
<dbReference type="PROSITE" id="PS50887">
    <property type="entry name" value="GGDEF"/>
    <property type="match status" value="1"/>
</dbReference>
<organism evidence="1 2">
    <name type="scientific">Niveispirillum cyanobacteriorum</name>
    <dbReference type="NCBI Taxonomy" id="1612173"/>
    <lineage>
        <taxon>Bacteria</taxon>
        <taxon>Pseudomonadati</taxon>
        <taxon>Pseudomonadota</taxon>
        <taxon>Alphaproteobacteria</taxon>
        <taxon>Rhodospirillales</taxon>
        <taxon>Azospirillaceae</taxon>
        <taxon>Niveispirillum</taxon>
    </lineage>
</organism>
<sequence length="379" mass="40150">MGQPDIATLRMMLGFGGLLSLLVTLGLWRVERGAAGTGAWLLAAIFGLTACLLPPAVVWRQPDLGIVANTSLTLSAMLLILEGALRFRDIGNAGHRRLPLVMVLLAIVALMLAAAGRPWIRIVLHDGLAAILLWGTAGALAWNAAKGQRAVSGVLALAFMGLGLLYTWRGTGLLARGVDLGGADTRMPPWLLAASFVWLLVWAAGMPLLLLLRSEERQRRLLDRDSLTGLSSRVAFLRDSAEALVHRGGHGEGAGVLLLSLEGLRPMNESLGHEAGDQMLRAFAERLHAEAAEAGVLAGRLTGAQFALLLPATGDRACLMRAMERVRRSLIPPLVLGDLLQPASFSIGTALYPEDGRSIAALLEAAERAMFKVKAAGAA</sequence>
<dbReference type="Gene3D" id="3.30.70.270">
    <property type="match status" value="1"/>
</dbReference>
<evidence type="ECO:0000313" key="2">
    <source>
        <dbReference type="Proteomes" id="UP000234752"/>
    </source>
</evidence>
<name>A0A2K9NJB8_9PROT</name>
<dbReference type="NCBIfam" id="TIGR00254">
    <property type="entry name" value="GGDEF"/>
    <property type="match status" value="1"/>
</dbReference>
<evidence type="ECO:0000313" key="1">
    <source>
        <dbReference type="EMBL" id="AUN33179.1"/>
    </source>
</evidence>
<dbReference type="CDD" id="cd01949">
    <property type="entry name" value="GGDEF"/>
    <property type="match status" value="1"/>
</dbReference>
<dbReference type="SUPFAM" id="SSF55073">
    <property type="entry name" value="Nucleotide cyclase"/>
    <property type="match status" value="1"/>
</dbReference>
<dbReference type="Proteomes" id="UP000234752">
    <property type="component" value="Plasmid unnamed1"/>
</dbReference>
<dbReference type="Pfam" id="PF00990">
    <property type="entry name" value="GGDEF"/>
    <property type="match status" value="1"/>
</dbReference>
<keyword evidence="1" id="KW-0614">Plasmid</keyword>
<dbReference type="EMBL" id="CP025613">
    <property type="protein sequence ID" value="AUN33179.1"/>
    <property type="molecule type" value="Genomic_DNA"/>
</dbReference>
<dbReference type="PANTHER" id="PTHR44757:SF2">
    <property type="entry name" value="BIOFILM ARCHITECTURE MAINTENANCE PROTEIN MBAA"/>
    <property type="match status" value="1"/>
</dbReference>
<gene>
    <name evidence="1" type="ORF">C0V82_22585</name>
</gene>
<proteinExistence type="predicted"/>